<protein>
    <submittedName>
        <fullName evidence="2">Uncharacterized protein</fullName>
    </submittedName>
</protein>
<dbReference type="EMBL" id="JBFOLK010000007">
    <property type="protein sequence ID" value="KAL2497985.1"/>
    <property type="molecule type" value="Genomic_DNA"/>
</dbReference>
<name>A0ABD1SBK9_9LAMI</name>
<gene>
    <name evidence="2" type="ORF">Adt_23535</name>
</gene>
<feature type="compositionally biased region" description="Basic and acidic residues" evidence="1">
    <location>
        <begin position="91"/>
        <end position="128"/>
    </location>
</feature>
<accession>A0ABD1SBK9</accession>
<evidence type="ECO:0000313" key="3">
    <source>
        <dbReference type="Proteomes" id="UP001604336"/>
    </source>
</evidence>
<dbReference type="Proteomes" id="UP001604336">
    <property type="component" value="Unassembled WGS sequence"/>
</dbReference>
<sequence length="161" mass="17227">MAGFYFSKISIFKIQGGKDVDEKETLPPRLLISSTTSVLASTFSPVVEVAGGVSSSLSTLRVASVLVTIVLLMVGVVGSDLSSLSEASMKPSEDIQHQDKEKGIIIDEGEKVEPKRTLEDKGDAVDSRRVKKGRMAALQETTKSIPTFPTAMQDPLPDSSD</sequence>
<organism evidence="2 3">
    <name type="scientific">Abeliophyllum distichum</name>
    <dbReference type="NCBI Taxonomy" id="126358"/>
    <lineage>
        <taxon>Eukaryota</taxon>
        <taxon>Viridiplantae</taxon>
        <taxon>Streptophyta</taxon>
        <taxon>Embryophyta</taxon>
        <taxon>Tracheophyta</taxon>
        <taxon>Spermatophyta</taxon>
        <taxon>Magnoliopsida</taxon>
        <taxon>eudicotyledons</taxon>
        <taxon>Gunneridae</taxon>
        <taxon>Pentapetalae</taxon>
        <taxon>asterids</taxon>
        <taxon>lamiids</taxon>
        <taxon>Lamiales</taxon>
        <taxon>Oleaceae</taxon>
        <taxon>Forsythieae</taxon>
        <taxon>Abeliophyllum</taxon>
    </lineage>
</organism>
<keyword evidence="3" id="KW-1185">Reference proteome</keyword>
<proteinExistence type="predicted"/>
<evidence type="ECO:0000256" key="1">
    <source>
        <dbReference type="SAM" id="MobiDB-lite"/>
    </source>
</evidence>
<reference evidence="3" key="1">
    <citation type="submission" date="2024-07" db="EMBL/GenBank/DDBJ databases">
        <title>Two chromosome-level genome assemblies of Korean endemic species Abeliophyllum distichum and Forsythia ovata (Oleaceae).</title>
        <authorList>
            <person name="Jang H."/>
        </authorList>
    </citation>
    <scope>NUCLEOTIDE SEQUENCE [LARGE SCALE GENOMIC DNA]</scope>
</reference>
<feature type="region of interest" description="Disordered" evidence="1">
    <location>
        <begin position="87"/>
        <end position="161"/>
    </location>
</feature>
<evidence type="ECO:0000313" key="2">
    <source>
        <dbReference type="EMBL" id="KAL2497985.1"/>
    </source>
</evidence>
<dbReference type="AlphaFoldDB" id="A0ABD1SBK9"/>
<comment type="caution">
    <text evidence="2">The sequence shown here is derived from an EMBL/GenBank/DDBJ whole genome shotgun (WGS) entry which is preliminary data.</text>
</comment>